<sequence length="132" mass="14430">MPPIPPGPAAFPCDSLIADGRITRAAPNRDCSASRIWGRRHQDADDKEHESPTTAQRSGHDWHPTSTRRAHAVTARPRREHSLQAEELDQAGTGAIKSNREPLERQRRAPGLERGPAQGRRDSLPVGSGQAP</sequence>
<keyword evidence="3" id="KW-1185">Reference proteome</keyword>
<dbReference type="EMBL" id="BAAAZN010000017">
    <property type="protein sequence ID" value="GAA3571891.1"/>
    <property type="molecule type" value="Genomic_DNA"/>
</dbReference>
<accession>A0ABP6XSG5</accession>
<organism evidence="2 3">
    <name type="scientific">Amycolatopsis ultiminotia</name>
    <dbReference type="NCBI Taxonomy" id="543629"/>
    <lineage>
        <taxon>Bacteria</taxon>
        <taxon>Bacillati</taxon>
        <taxon>Actinomycetota</taxon>
        <taxon>Actinomycetes</taxon>
        <taxon>Pseudonocardiales</taxon>
        <taxon>Pseudonocardiaceae</taxon>
        <taxon>Amycolatopsis</taxon>
    </lineage>
</organism>
<comment type="caution">
    <text evidence="2">The sequence shown here is derived from an EMBL/GenBank/DDBJ whole genome shotgun (WGS) entry which is preliminary data.</text>
</comment>
<reference evidence="3" key="1">
    <citation type="journal article" date="2019" name="Int. J. Syst. Evol. Microbiol.">
        <title>The Global Catalogue of Microorganisms (GCM) 10K type strain sequencing project: providing services to taxonomists for standard genome sequencing and annotation.</title>
        <authorList>
            <consortium name="The Broad Institute Genomics Platform"/>
            <consortium name="The Broad Institute Genome Sequencing Center for Infectious Disease"/>
            <person name="Wu L."/>
            <person name="Ma J."/>
        </authorList>
    </citation>
    <scope>NUCLEOTIDE SEQUENCE [LARGE SCALE GENOMIC DNA]</scope>
    <source>
        <strain evidence="3">JCM 16898</strain>
    </source>
</reference>
<evidence type="ECO:0000256" key="1">
    <source>
        <dbReference type="SAM" id="MobiDB-lite"/>
    </source>
</evidence>
<feature type="compositionally biased region" description="Basic residues" evidence="1">
    <location>
        <begin position="66"/>
        <end position="79"/>
    </location>
</feature>
<proteinExistence type="predicted"/>
<feature type="compositionally biased region" description="Basic and acidic residues" evidence="1">
    <location>
        <begin position="40"/>
        <end position="51"/>
    </location>
</feature>
<evidence type="ECO:0000313" key="2">
    <source>
        <dbReference type="EMBL" id="GAA3571891.1"/>
    </source>
</evidence>
<gene>
    <name evidence="2" type="ORF">GCM10022222_65080</name>
</gene>
<name>A0ABP6XSG5_9PSEU</name>
<feature type="compositionally biased region" description="Basic and acidic residues" evidence="1">
    <location>
        <begin position="98"/>
        <end position="111"/>
    </location>
</feature>
<dbReference type="Proteomes" id="UP001500689">
    <property type="component" value="Unassembled WGS sequence"/>
</dbReference>
<protein>
    <submittedName>
        <fullName evidence="2">Uncharacterized protein</fullName>
    </submittedName>
</protein>
<feature type="region of interest" description="Disordered" evidence="1">
    <location>
        <begin position="24"/>
        <end position="132"/>
    </location>
</feature>
<evidence type="ECO:0000313" key="3">
    <source>
        <dbReference type="Proteomes" id="UP001500689"/>
    </source>
</evidence>